<feature type="transmembrane region" description="Helical" evidence="10">
    <location>
        <begin position="171"/>
        <end position="192"/>
    </location>
</feature>
<feature type="transmembrane region" description="Helical" evidence="10">
    <location>
        <begin position="69"/>
        <end position="90"/>
    </location>
</feature>
<comment type="similarity">
    <text evidence="10">Belongs to the ELO family.</text>
</comment>
<accession>A0A9J6BUT3</accession>
<evidence type="ECO:0000256" key="3">
    <source>
        <dbReference type="ARBA" id="ARBA00022679"/>
    </source>
</evidence>
<keyword evidence="9 10" id="KW-0275">Fatty acid biosynthesis</keyword>
<evidence type="ECO:0000256" key="7">
    <source>
        <dbReference type="ARBA" id="ARBA00023098"/>
    </source>
</evidence>
<comment type="subcellular location">
    <subcellularLocation>
        <location evidence="1">Membrane</location>
        <topology evidence="1">Multi-pass membrane protein</topology>
    </subcellularLocation>
</comment>
<dbReference type="GO" id="GO:0005789">
    <property type="term" value="C:endoplasmic reticulum membrane"/>
    <property type="evidence" value="ECO:0007669"/>
    <property type="project" value="TreeGrafter"/>
</dbReference>
<evidence type="ECO:0000313" key="11">
    <source>
        <dbReference type="EMBL" id="KAG5673655.1"/>
    </source>
</evidence>
<keyword evidence="6 10" id="KW-1133">Transmembrane helix</keyword>
<dbReference type="AlphaFoldDB" id="A0A9J6BUT3"/>
<dbReference type="GO" id="GO:0019367">
    <property type="term" value="P:fatty acid elongation, saturated fatty acid"/>
    <property type="evidence" value="ECO:0007669"/>
    <property type="project" value="TreeGrafter"/>
</dbReference>
<dbReference type="OrthoDB" id="434092at2759"/>
<keyword evidence="7 10" id="KW-0443">Lipid metabolism</keyword>
<name>A0A9J6BUT3_POLVA</name>
<evidence type="ECO:0000256" key="8">
    <source>
        <dbReference type="ARBA" id="ARBA00023136"/>
    </source>
</evidence>
<dbReference type="GO" id="GO:0042761">
    <property type="term" value="P:very long-chain fatty acid biosynthetic process"/>
    <property type="evidence" value="ECO:0007669"/>
    <property type="project" value="TreeGrafter"/>
</dbReference>
<proteinExistence type="inferred from homology"/>
<evidence type="ECO:0000256" key="2">
    <source>
        <dbReference type="ARBA" id="ARBA00022516"/>
    </source>
</evidence>
<sequence length="291" mass="34422">MALVIRHALEIYGVLNNELDDKRVKNWLFMANPFKPIAIIGIYLIFVLKWGPKLMENRQSFKLDKIIKIYNLTQVVMCAFITFEAFRYTFARGYSIFCQPVDYSMEPAAYRIAQLAHYYFLTKVLDLIDTVFFVLKKKNSHVSFLHVYHHAGMVALTWIGTKYFAGGHSVFTGWINSLVHVIMYFYYFLTTVDNKYKQSFWKKYITQLQMIQFGMMALHWLFLLQSKDCGFPKFISFFMLPQNAFIFILFYDFYRKAYGNKKKTSEEEISIKKPELNNNIDLSNVKNGKSY</sequence>
<dbReference type="PANTHER" id="PTHR11157">
    <property type="entry name" value="FATTY ACID ACYL TRANSFERASE-RELATED"/>
    <property type="match status" value="1"/>
</dbReference>
<gene>
    <name evidence="11" type="ORF">PVAND_003683</name>
</gene>
<feature type="transmembrane region" description="Helical" evidence="10">
    <location>
        <begin position="27"/>
        <end position="48"/>
    </location>
</feature>
<evidence type="ECO:0000256" key="1">
    <source>
        <dbReference type="ARBA" id="ARBA00004141"/>
    </source>
</evidence>
<evidence type="ECO:0000256" key="4">
    <source>
        <dbReference type="ARBA" id="ARBA00022692"/>
    </source>
</evidence>
<dbReference type="GO" id="GO:0030148">
    <property type="term" value="P:sphingolipid biosynthetic process"/>
    <property type="evidence" value="ECO:0007669"/>
    <property type="project" value="TreeGrafter"/>
</dbReference>
<dbReference type="Pfam" id="PF01151">
    <property type="entry name" value="ELO"/>
    <property type="match status" value="1"/>
</dbReference>
<feature type="transmembrane region" description="Helical" evidence="10">
    <location>
        <begin position="147"/>
        <end position="165"/>
    </location>
</feature>
<dbReference type="InterPro" id="IPR030457">
    <property type="entry name" value="ELO_CS"/>
</dbReference>
<keyword evidence="3 10" id="KW-0808">Transferase</keyword>
<dbReference type="PANTHER" id="PTHR11157:SF21">
    <property type="entry name" value="ELONGATION OF VERY LONG CHAIN FATTY ACIDS PROTEIN"/>
    <property type="match status" value="1"/>
</dbReference>
<dbReference type="PROSITE" id="PS01188">
    <property type="entry name" value="ELO"/>
    <property type="match status" value="1"/>
</dbReference>
<dbReference type="EMBL" id="JADBJN010000003">
    <property type="protein sequence ID" value="KAG5673655.1"/>
    <property type="molecule type" value="Genomic_DNA"/>
</dbReference>
<keyword evidence="8 10" id="KW-0472">Membrane</keyword>
<feature type="transmembrane region" description="Helical" evidence="10">
    <location>
        <begin position="234"/>
        <end position="254"/>
    </location>
</feature>
<reference evidence="11" key="1">
    <citation type="submission" date="2021-03" db="EMBL/GenBank/DDBJ databases">
        <title>Chromosome level genome of the anhydrobiotic midge Polypedilum vanderplanki.</title>
        <authorList>
            <person name="Yoshida Y."/>
            <person name="Kikawada T."/>
            <person name="Gusev O."/>
        </authorList>
    </citation>
    <scope>NUCLEOTIDE SEQUENCE</scope>
    <source>
        <strain evidence="11">NIAS01</strain>
        <tissue evidence="11">Whole body or cell culture</tissue>
    </source>
</reference>
<feature type="transmembrane region" description="Helical" evidence="10">
    <location>
        <begin position="115"/>
        <end position="135"/>
    </location>
</feature>
<organism evidence="11 12">
    <name type="scientific">Polypedilum vanderplanki</name>
    <name type="common">Sleeping chironomid midge</name>
    <dbReference type="NCBI Taxonomy" id="319348"/>
    <lineage>
        <taxon>Eukaryota</taxon>
        <taxon>Metazoa</taxon>
        <taxon>Ecdysozoa</taxon>
        <taxon>Arthropoda</taxon>
        <taxon>Hexapoda</taxon>
        <taxon>Insecta</taxon>
        <taxon>Pterygota</taxon>
        <taxon>Neoptera</taxon>
        <taxon>Endopterygota</taxon>
        <taxon>Diptera</taxon>
        <taxon>Nematocera</taxon>
        <taxon>Chironomoidea</taxon>
        <taxon>Chironomidae</taxon>
        <taxon>Chironominae</taxon>
        <taxon>Polypedilum</taxon>
        <taxon>Polypedilum</taxon>
    </lineage>
</organism>
<dbReference type="InterPro" id="IPR002076">
    <property type="entry name" value="ELO_fam"/>
</dbReference>
<keyword evidence="4 10" id="KW-0812">Transmembrane</keyword>
<keyword evidence="5 10" id="KW-0276">Fatty acid metabolism</keyword>
<protein>
    <recommendedName>
        <fullName evidence="10">Elongation of very long chain fatty acids protein</fullName>
        <ecNumber evidence="10">2.3.1.199</ecNumber>
    </recommendedName>
    <alternativeName>
        <fullName evidence="10">Very-long-chain 3-oxoacyl-CoA synthase</fullName>
    </alternativeName>
</protein>
<evidence type="ECO:0000256" key="6">
    <source>
        <dbReference type="ARBA" id="ARBA00022989"/>
    </source>
</evidence>
<dbReference type="GO" id="GO:0034626">
    <property type="term" value="P:fatty acid elongation, polyunsaturated fatty acid"/>
    <property type="evidence" value="ECO:0007669"/>
    <property type="project" value="TreeGrafter"/>
</dbReference>
<dbReference type="Proteomes" id="UP001107558">
    <property type="component" value="Chromosome 3"/>
</dbReference>
<dbReference type="GO" id="GO:0034625">
    <property type="term" value="P:fatty acid elongation, monounsaturated fatty acid"/>
    <property type="evidence" value="ECO:0007669"/>
    <property type="project" value="TreeGrafter"/>
</dbReference>
<dbReference type="EC" id="2.3.1.199" evidence="10"/>
<evidence type="ECO:0000256" key="10">
    <source>
        <dbReference type="RuleBase" id="RU361115"/>
    </source>
</evidence>
<comment type="catalytic activity">
    <reaction evidence="10">
        <text>a very-long-chain acyl-CoA + malonyl-CoA + H(+) = a very-long-chain 3-oxoacyl-CoA + CO2 + CoA</text>
        <dbReference type="Rhea" id="RHEA:32727"/>
        <dbReference type="ChEBI" id="CHEBI:15378"/>
        <dbReference type="ChEBI" id="CHEBI:16526"/>
        <dbReference type="ChEBI" id="CHEBI:57287"/>
        <dbReference type="ChEBI" id="CHEBI:57384"/>
        <dbReference type="ChEBI" id="CHEBI:90725"/>
        <dbReference type="ChEBI" id="CHEBI:90736"/>
        <dbReference type="EC" id="2.3.1.199"/>
    </reaction>
</comment>
<keyword evidence="12" id="KW-1185">Reference proteome</keyword>
<keyword evidence="2 10" id="KW-0444">Lipid biosynthesis</keyword>
<evidence type="ECO:0000256" key="5">
    <source>
        <dbReference type="ARBA" id="ARBA00022832"/>
    </source>
</evidence>
<dbReference type="GO" id="GO:0009922">
    <property type="term" value="F:fatty acid elongase activity"/>
    <property type="evidence" value="ECO:0007669"/>
    <property type="project" value="UniProtKB-EC"/>
</dbReference>
<evidence type="ECO:0000313" key="12">
    <source>
        <dbReference type="Proteomes" id="UP001107558"/>
    </source>
</evidence>
<feature type="transmembrane region" description="Helical" evidence="10">
    <location>
        <begin position="204"/>
        <end position="222"/>
    </location>
</feature>
<evidence type="ECO:0000256" key="9">
    <source>
        <dbReference type="ARBA" id="ARBA00023160"/>
    </source>
</evidence>
<comment type="caution">
    <text evidence="11">The sequence shown here is derived from an EMBL/GenBank/DDBJ whole genome shotgun (WGS) entry which is preliminary data.</text>
</comment>